<dbReference type="PANTHER" id="PTHR41523">
    <property type="entry name" value="TWO-COMPONENT SYSTEM SENSOR PROTEIN"/>
    <property type="match status" value="1"/>
</dbReference>
<evidence type="ECO:0000256" key="5">
    <source>
        <dbReference type="ARBA" id="ARBA00022741"/>
    </source>
</evidence>
<feature type="transmembrane region" description="Helical" evidence="8">
    <location>
        <begin position="341"/>
        <end position="360"/>
    </location>
</feature>
<keyword evidence="5" id="KW-0547">Nucleotide-binding</keyword>
<evidence type="ECO:0000256" key="2">
    <source>
        <dbReference type="ARBA" id="ARBA00012438"/>
    </source>
</evidence>
<dbReference type="Pfam" id="PF07568">
    <property type="entry name" value="HisKA_2"/>
    <property type="match status" value="1"/>
</dbReference>
<dbReference type="GO" id="GO:0005524">
    <property type="term" value="F:ATP binding"/>
    <property type="evidence" value="ECO:0007669"/>
    <property type="project" value="UniProtKB-KW"/>
</dbReference>
<dbReference type="SUPFAM" id="SSF55874">
    <property type="entry name" value="ATPase domain of HSP90 chaperone/DNA topoisomerase II/histidine kinase"/>
    <property type="match status" value="1"/>
</dbReference>
<feature type="domain" description="Histidine kinase/HSP90-like ATPase" evidence="9">
    <location>
        <begin position="470"/>
        <end position="563"/>
    </location>
</feature>
<keyword evidence="8" id="KW-1133">Transmembrane helix</keyword>
<dbReference type="SMART" id="SM00387">
    <property type="entry name" value="HATPase_c"/>
    <property type="match status" value="1"/>
</dbReference>
<dbReference type="EMBL" id="SEWF01000002">
    <property type="protein sequence ID" value="RYU97462.1"/>
    <property type="molecule type" value="Genomic_DNA"/>
</dbReference>
<dbReference type="InterPro" id="IPR003594">
    <property type="entry name" value="HATPase_dom"/>
</dbReference>
<protein>
    <recommendedName>
        <fullName evidence="2">histidine kinase</fullName>
        <ecNumber evidence="2">2.7.13.3</ecNumber>
    </recommendedName>
</protein>
<evidence type="ECO:0000313" key="10">
    <source>
        <dbReference type="EMBL" id="RYU97462.1"/>
    </source>
</evidence>
<comment type="caution">
    <text evidence="10">The sequence shown here is derived from an EMBL/GenBank/DDBJ whole genome shotgun (WGS) entry which is preliminary data.</text>
</comment>
<keyword evidence="3" id="KW-0597">Phosphoprotein</keyword>
<dbReference type="EC" id="2.7.13.3" evidence="2"/>
<accession>A0A4Q5M533</accession>
<gene>
    <name evidence="10" type="ORF">EWM59_01875</name>
</gene>
<evidence type="ECO:0000313" key="11">
    <source>
        <dbReference type="Proteomes" id="UP000293162"/>
    </source>
</evidence>
<dbReference type="InterPro" id="IPR011990">
    <property type="entry name" value="TPR-like_helical_dom_sf"/>
</dbReference>
<dbReference type="Gene3D" id="3.30.565.10">
    <property type="entry name" value="Histidine kinase-like ATPase, C-terminal domain"/>
    <property type="match status" value="1"/>
</dbReference>
<dbReference type="CDD" id="cd16936">
    <property type="entry name" value="HATPase_RsbW-like"/>
    <property type="match status" value="1"/>
</dbReference>
<evidence type="ECO:0000256" key="1">
    <source>
        <dbReference type="ARBA" id="ARBA00000085"/>
    </source>
</evidence>
<dbReference type="SUPFAM" id="SSF48452">
    <property type="entry name" value="TPR-like"/>
    <property type="match status" value="1"/>
</dbReference>
<evidence type="ECO:0000256" key="8">
    <source>
        <dbReference type="SAM" id="Phobius"/>
    </source>
</evidence>
<name>A0A4Q5M533_9BACT</name>
<sequence>MRLKLYLYFLFTFIVLSFHSLFLKAQENIKKSQLPGANDYIRLEKTKKEYEETILKGDSLEVADVCYRLGKRYLSIGDFYTAEKWFTRSLRILEPLGYSESLGKVYGFMAHFFIQNKQYDEAMQVIQKSAINFRNVGAYERLMGSYTMLAGIHIWGSEAKLKQPQKYSKFSLDSAIYYRKQADKIGKKINYHGNVIYNRNRVHLQNDYTSTIKYHKKIHSVFIKQKSSHNLFVNSTSLGEIYLSIRNFNEAKKWIDIASYIVDTANLGSYEYKITLFKLYLELNKKTHNYKEALKYYEQYHELNLFSLNADRDGAVSRLKIEYDTQKKEAQLKEHEKFTKIAIAIGIFTLFTSIIFFWFFRKYRTLSNQNAALVSEQNHRVKNNLQQVINLLSLQSSRIDDETAKKALLEALLRIEAVSIVHHRLYDGARLIEIDLPAFISELVKGVLRSYDYHDVSVNYEIDSSWLHVEQALPMGLIINELVTNACKYAFPNELNPQLTIQCYEKDKQILLRVTDNGPGFEHAGEKKTFGLKLIQLFAEKLKGKADFEKGGTSFSLSFQKQSSRTTKNMTYHNA</sequence>
<organism evidence="10 11">
    <name type="scientific">Emticicia agri</name>
    <dbReference type="NCBI Taxonomy" id="2492393"/>
    <lineage>
        <taxon>Bacteria</taxon>
        <taxon>Pseudomonadati</taxon>
        <taxon>Bacteroidota</taxon>
        <taxon>Cytophagia</taxon>
        <taxon>Cytophagales</taxon>
        <taxon>Leadbetterellaceae</taxon>
        <taxon>Emticicia</taxon>
    </lineage>
</organism>
<evidence type="ECO:0000256" key="3">
    <source>
        <dbReference type="ARBA" id="ARBA00022553"/>
    </source>
</evidence>
<reference evidence="10 11" key="1">
    <citation type="submission" date="2019-02" db="EMBL/GenBank/DDBJ databases">
        <title>Bacterial novel species Emticicia sp. 17J42-9 isolated from soil.</title>
        <authorList>
            <person name="Jung H.-Y."/>
        </authorList>
    </citation>
    <scope>NUCLEOTIDE SEQUENCE [LARGE SCALE GENOMIC DNA]</scope>
    <source>
        <strain evidence="10 11">17J42-9</strain>
    </source>
</reference>
<evidence type="ECO:0000256" key="4">
    <source>
        <dbReference type="ARBA" id="ARBA00022679"/>
    </source>
</evidence>
<dbReference type="Proteomes" id="UP000293162">
    <property type="component" value="Unassembled WGS sequence"/>
</dbReference>
<keyword evidence="8" id="KW-0812">Transmembrane</keyword>
<keyword evidence="7" id="KW-0067">ATP-binding</keyword>
<proteinExistence type="predicted"/>
<dbReference type="PANTHER" id="PTHR41523:SF8">
    <property type="entry name" value="ETHYLENE RESPONSE SENSOR PROTEIN"/>
    <property type="match status" value="1"/>
</dbReference>
<dbReference type="OrthoDB" id="9767435at2"/>
<dbReference type="GO" id="GO:0004673">
    <property type="term" value="F:protein histidine kinase activity"/>
    <property type="evidence" value="ECO:0007669"/>
    <property type="project" value="UniProtKB-EC"/>
</dbReference>
<comment type="catalytic activity">
    <reaction evidence="1">
        <text>ATP + protein L-histidine = ADP + protein N-phospho-L-histidine.</text>
        <dbReference type="EC" id="2.7.13.3"/>
    </reaction>
</comment>
<keyword evidence="6 10" id="KW-0418">Kinase</keyword>
<dbReference type="RefSeq" id="WP_130019244.1">
    <property type="nucleotide sequence ID" value="NZ_SEWF01000002.1"/>
</dbReference>
<dbReference type="InterPro" id="IPR036890">
    <property type="entry name" value="HATPase_C_sf"/>
</dbReference>
<dbReference type="Pfam" id="PF02518">
    <property type="entry name" value="HATPase_c"/>
    <property type="match status" value="1"/>
</dbReference>
<evidence type="ECO:0000259" key="9">
    <source>
        <dbReference type="SMART" id="SM00387"/>
    </source>
</evidence>
<dbReference type="Gene3D" id="1.25.40.10">
    <property type="entry name" value="Tetratricopeptide repeat domain"/>
    <property type="match status" value="1"/>
</dbReference>
<dbReference type="AlphaFoldDB" id="A0A4Q5M533"/>
<evidence type="ECO:0000256" key="6">
    <source>
        <dbReference type="ARBA" id="ARBA00022777"/>
    </source>
</evidence>
<feature type="transmembrane region" description="Helical" evidence="8">
    <location>
        <begin position="6"/>
        <end position="23"/>
    </location>
</feature>
<keyword evidence="4" id="KW-0808">Transferase</keyword>
<keyword evidence="11" id="KW-1185">Reference proteome</keyword>
<evidence type="ECO:0000256" key="7">
    <source>
        <dbReference type="ARBA" id="ARBA00022840"/>
    </source>
</evidence>
<dbReference type="InterPro" id="IPR011495">
    <property type="entry name" value="Sig_transdc_His_kin_sub2_dim/P"/>
</dbReference>
<keyword evidence="8" id="KW-0472">Membrane</keyword>